<dbReference type="Pfam" id="PF10502">
    <property type="entry name" value="Peptidase_S26"/>
    <property type="match status" value="1"/>
</dbReference>
<organism evidence="9 10">
    <name type="scientific">Paramicrobacterium agarici</name>
    <dbReference type="NCBI Taxonomy" id="630514"/>
    <lineage>
        <taxon>Bacteria</taxon>
        <taxon>Bacillati</taxon>
        <taxon>Actinomycetota</taxon>
        <taxon>Actinomycetes</taxon>
        <taxon>Micrococcales</taxon>
        <taxon>Microbacteriaceae</taxon>
        <taxon>Paramicrobacterium</taxon>
    </lineage>
</organism>
<evidence type="ECO:0000256" key="7">
    <source>
        <dbReference type="SAM" id="Phobius"/>
    </source>
</evidence>
<dbReference type="PRINTS" id="PR00728">
    <property type="entry name" value="SIGNALPTASE"/>
</dbReference>
<dbReference type="NCBIfam" id="TIGR02228">
    <property type="entry name" value="sigpep_I_arch"/>
    <property type="match status" value="1"/>
</dbReference>
<dbReference type="PANTHER" id="PTHR10806:SF6">
    <property type="entry name" value="SIGNAL PEPTIDASE COMPLEX CATALYTIC SUBUNIT SEC11"/>
    <property type="match status" value="1"/>
</dbReference>
<accession>A0A2A9DRJ7</accession>
<dbReference type="InterPro" id="IPR001733">
    <property type="entry name" value="Peptidase_S26B"/>
</dbReference>
<evidence type="ECO:0000256" key="5">
    <source>
        <dbReference type="NCBIfam" id="TIGR02228"/>
    </source>
</evidence>
<dbReference type="InterPro" id="IPR019533">
    <property type="entry name" value="Peptidase_S26"/>
</dbReference>
<dbReference type="InterPro" id="IPR036286">
    <property type="entry name" value="LexA/Signal_pep-like_sf"/>
</dbReference>
<evidence type="ECO:0000256" key="1">
    <source>
        <dbReference type="ARBA" id="ARBA00004370"/>
    </source>
</evidence>
<dbReference type="EMBL" id="PDJE01000001">
    <property type="protein sequence ID" value="PFG29407.1"/>
    <property type="molecule type" value="Genomic_DNA"/>
</dbReference>
<evidence type="ECO:0000313" key="9">
    <source>
        <dbReference type="EMBL" id="PFG29407.1"/>
    </source>
</evidence>
<proteinExistence type="predicted"/>
<gene>
    <name evidence="9" type="ORF">ATJ78_0312</name>
</gene>
<feature type="compositionally biased region" description="Basic and acidic residues" evidence="6">
    <location>
        <begin position="1"/>
        <end position="18"/>
    </location>
</feature>
<comment type="caution">
    <text evidence="9">The sequence shown here is derived from an EMBL/GenBank/DDBJ whole genome shotgun (WGS) entry which is preliminary data.</text>
</comment>
<dbReference type="GO" id="GO:0004252">
    <property type="term" value="F:serine-type endopeptidase activity"/>
    <property type="evidence" value="ECO:0007669"/>
    <property type="project" value="UniProtKB-UniRule"/>
</dbReference>
<reference evidence="9 10" key="1">
    <citation type="submission" date="2017-10" db="EMBL/GenBank/DDBJ databases">
        <title>Sequencing the genomes of 1000 actinobacteria strains.</title>
        <authorList>
            <person name="Klenk H.-P."/>
        </authorList>
    </citation>
    <scope>NUCLEOTIDE SEQUENCE [LARGE SCALE GENOMIC DNA]</scope>
    <source>
        <strain evidence="9 10">DSM 21798</strain>
    </source>
</reference>
<comment type="subcellular location">
    <subcellularLocation>
        <location evidence="1">Membrane</location>
    </subcellularLocation>
</comment>
<name>A0A2A9DRJ7_9MICO</name>
<protein>
    <recommendedName>
        <fullName evidence="5">Signal peptidase I</fullName>
        <ecNumber evidence="5">3.4.21.89</ecNumber>
    </recommendedName>
</protein>
<evidence type="ECO:0000313" key="10">
    <source>
        <dbReference type="Proteomes" id="UP000221369"/>
    </source>
</evidence>
<keyword evidence="10" id="KW-1185">Reference proteome</keyword>
<dbReference type="RefSeq" id="WP_098405994.1">
    <property type="nucleotide sequence ID" value="NZ_PDJE01000001.1"/>
</dbReference>
<evidence type="ECO:0000256" key="2">
    <source>
        <dbReference type="ARBA" id="ARBA00022692"/>
    </source>
</evidence>
<dbReference type="GO" id="GO:0016020">
    <property type="term" value="C:membrane"/>
    <property type="evidence" value="ECO:0007669"/>
    <property type="project" value="UniProtKB-SubCell"/>
</dbReference>
<evidence type="ECO:0000256" key="6">
    <source>
        <dbReference type="SAM" id="MobiDB-lite"/>
    </source>
</evidence>
<dbReference type="Proteomes" id="UP000221369">
    <property type="component" value="Unassembled WGS sequence"/>
</dbReference>
<dbReference type="GO" id="GO:0006465">
    <property type="term" value="P:signal peptide processing"/>
    <property type="evidence" value="ECO:0007669"/>
    <property type="project" value="UniProtKB-UniRule"/>
</dbReference>
<sequence length="197" mass="21043">MTDTRHEVHRPGGQERHAGLPGPLRRSLKLAASIAVWIAFFAVMAIVAVTLVIPRLVGAVPLAVLTSSMEPTMPPGTLVVSKPVDPASLAVGDVVTFQPVSDDPKLVTHRIVSQGHRANGALSFITRGDNNGADDKPIVAEQVMGKVIYAVPYVGHATSLLAVDERGWIVGALGSILIGYAVFTIMRELLRKRTERT</sequence>
<feature type="transmembrane region" description="Helical" evidence="7">
    <location>
        <begin position="30"/>
        <end position="53"/>
    </location>
</feature>
<feature type="domain" description="Peptidase S26" evidence="8">
    <location>
        <begin position="39"/>
        <end position="111"/>
    </location>
</feature>
<dbReference type="SUPFAM" id="SSF51306">
    <property type="entry name" value="LexA/Signal peptidase"/>
    <property type="match status" value="1"/>
</dbReference>
<evidence type="ECO:0000256" key="3">
    <source>
        <dbReference type="ARBA" id="ARBA00022989"/>
    </source>
</evidence>
<dbReference type="CDD" id="cd06530">
    <property type="entry name" value="S26_SPase_I"/>
    <property type="match status" value="1"/>
</dbReference>
<dbReference type="EC" id="3.4.21.89" evidence="5"/>
<evidence type="ECO:0000256" key="4">
    <source>
        <dbReference type="ARBA" id="ARBA00023136"/>
    </source>
</evidence>
<dbReference type="AlphaFoldDB" id="A0A2A9DRJ7"/>
<keyword evidence="2 7" id="KW-0812">Transmembrane</keyword>
<evidence type="ECO:0000259" key="8">
    <source>
        <dbReference type="Pfam" id="PF10502"/>
    </source>
</evidence>
<feature type="transmembrane region" description="Helical" evidence="7">
    <location>
        <begin position="168"/>
        <end position="186"/>
    </location>
</feature>
<keyword evidence="4 7" id="KW-0472">Membrane</keyword>
<dbReference type="GO" id="GO:0009003">
    <property type="term" value="F:signal peptidase activity"/>
    <property type="evidence" value="ECO:0007669"/>
    <property type="project" value="UniProtKB-EC"/>
</dbReference>
<dbReference type="PANTHER" id="PTHR10806">
    <property type="entry name" value="SIGNAL PEPTIDASE COMPLEX CATALYTIC SUBUNIT SEC11"/>
    <property type="match status" value="1"/>
</dbReference>
<feature type="region of interest" description="Disordered" evidence="6">
    <location>
        <begin position="1"/>
        <end position="21"/>
    </location>
</feature>
<keyword evidence="3 7" id="KW-1133">Transmembrane helix</keyword>